<evidence type="ECO:0000256" key="1">
    <source>
        <dbReference type="ARBA" id="ARBA00022723"/>
    </source>
</evidence>
<keyword evidence="3" id="KW-0862">Zinc</keyword>
<dbReference type="InterPro" id="IPR013083">
    <property type="entry name" value="Znf_RING/FYVE/PHD"/>
</dbReference>
<dbReference type="OrthoDB" id="787137at2759"/>
<name>A0A5S9XTG6_ARATH</name>
<keyword evidence="2" id="KW-0863">Zinc-finger</keyword>
<keyword evidence="5" id="KW-0804">Transcription</keyword>
<evidence type="ECO:0000256" key="2">
    <source>
        <dbReference type="ARBA" id="ARBA00022771"/>
    </source>
</evidence>
<evidence type="ECO:0008006" key="8">
    <source>
        <dbReference type="Google" id="ProtNLM"/>
    </source>
</evidence>
<protein>
    <recommendedName>
        <fullName evidence="8">PHD-type domain-containing protein</fullName>
    </recommendedName>
</protein>
<keyword evidence="4" id="KW-0805">Transcription regulation</keyword>
<dbReference type="SUPFAM" id="SSF57903">
    <property type="entry name" value="FYVE/PHD zinc finger"/>
    <property type="match status" value="1"/>
</dbReference>
<dbReference type="PANTHER" id="PTHR33304:SF15">
    <property type="entry name" value="ZINC FINGER PHD-TYPE DOMAIN-CONTAINING PROTEIN"/>
    <property type="match status" value="1"/>
</dbReference>
<dbReference type="GO" id="GO:0140566">
    <property type="term" value="F:histone reader activity"/>
    <property type="evidence" value="ECO:0007669"/>
    <property type="project" value="InterPro"/>
</dbReference>
<dbReference type="ExpressionAtlas" id="A0A5S9XTG6">
    <property type="expression patterns" value="baseline"/>
</dbReference>
<dbReference type="InterPro" id="IPR049914">
    <property type="entry name" value="PHD1-3/5-6"/>
</dbReference>
<keyword evidence="1" id="KW-0479">Metal-binding</keyword>
<dbReference type="GO" id="GO:0034244">
    <property type="term" value="P:negative regulation of transcription elongation by RNA polymerase II"/>
    <property type="evidence" value="ECO:0007669"/>
    <property type="project" value="InterPro"/>
</dbReference>
<evidence type="ECO:0000256" key="4">
    <source>
        <dbReference type="ARBA" id="ARBA00023015"/>
    </source>
</evidence>
<gene>
    <name evidence="6" type="ORF">C24_LOCUS18386</name>
</gene>
<accession>A0A5S9XTG6</accession>
<dbReference type="GO" id="GO:0008270">
    <property type="term" value="F:zinc ion binding"/>
    <property type="evidence" value="ECO:0007669"/>
    <property type="project" value="UniProtKB-KW"/>
</dbReference>
<dbReference type="PANTHER" id="PTHR33304">
    <property type="match status" value="1"/>
</dbReference>
<evidence type="ECO:0000313" key="7">
    <source>
        <dbReference type="Proteomes" id="UP000434276"/>
    </source>
</evidence>
<dbReference type="Proteomes" id="UP000434276">
    <property type="component" value="Unassembled WGS sequence"/>
</dbReference>
<organism evidence="6 7">
    <name type="scientific">Arabidopsis thaliana</name>
    <name type="common">Mouse-ear cress</name>
    <dbReference type="NCBI Taxonomy" id="3702"/>
    <lineage>
        <taxon>Eukaryota</taxon>
        <taxon>Viridiplantae</taxon>
        <taxon>Streptophyta</taxon>
        <taxon>Embryophyta</taxon>
        <taxon>Tracheophyta</taxon>
        <taxon>Spermatophyta</taxon>
        <taxon>Magnoliopsida</taxon>
        <taxon>eudicotyledons</taxon>
        <taxon>Gunneridae</taxon>
        <taxon>Pentapetalae</taxon>
        <taxon>rosids</taxon>
        <taxon>malvids</taxon>
        <taxon>Brassicales</taxon>
        <taxon>Brassicaceae</taxon>
        <taxon>Camelineae</taxon>
        <taxon>Arabidopsis</taxon>
    </lineage>
</organism>
<dbReference type="AlphaFoldDB" id="A0A5S9XTG6"/>
<reference evidence="6 7" key="1">
    <citation type="submission" date="2019-12" db="EMBL/GenBank/DDBJ databases">
        <authorList>
            <person name="Jiao W.-B."/>
            <person name="Schneeberger K."/>
        </authorList>
    </citation>
    <scope>NUCLEOTIDE SEQUENCE [LARGE SCALE GENOMIC DNA]</scope>
    <source>
        <strain evidence="7">cv. C24</strain>
    </source>
</reference>
<sequence>MTSYVQHDGDGDSVENAEVAEAILNDNNELSHIEREITVCDTCGDQGYEYLLVIWCNCGVGAEHTYCMMEKIDKVPDSWSCYDCTKEVDEMREEKGNEETSSRKRKADAVTNFFETSEKTSSQRQFDLLNTQSYPKIRNFDLNVDPNIKLGEVSGIDMNKVHDIDLNRDPNIELGEVPGIDINKVHDIDLNVDPNVNMSLGHASSFEVGSSSNFQAQYAKKPSMDT</sequence>
<dbReference type="Gene3D" id="3.30.40.10">
    <property type="entry name" value="Zinc/RING finger domain, C3HC4 (zinc finger)"/>
    <property type="match status" value="1"/>
</dbReference>
<dbReference type="EMBL" id="CACSHJ010000095">
    <property type="protein sequence ID" value="CAA0395644.1"/>
    <property type="molecule type" value="Genomic_DNA"/>
</dbReference>
<evidence type="ECO:0000256" key="3">
    <source>
        <dbReference type="ARBA" id="ARBA00022833"/>
    </source>
</evidence>
<evidence type="ECO:0000256" key="5">
    <source>
        <dbReference type="ARBA" id="ARBA00023163"/>
    </source>
</evidence>
<evidence type="ECO:0000313" key="6">
    <source>
        <dbReference type="EMBL" id="CAA0395644.1"/>
    </source>
</evidence>
<dbReference type="InterPro" id="IPR011011">
    <property type="entry name" value="Znf_FYVE_PHD"/>
</dbReference>
<proteinExistence type="predicted"/>